<reference evidence="7 8" key="1">
    <citation type="journal article" date="2014" name="Genome Biol. Evol.">
        <title>The secreted proteins of Achlya hypogyna and Thraustotheca clavata identify the ancestral oomycete secretome and reveal gene acquisitions by horizontal gene transfer.</title>
        <authorList>
            <person name="Misner I."/>
            <person name="Blouin N."/>
            <person name="Leonard G."/>
            <person name="Richards T.A."/>
            <person name="Lane C.E."/>
        </authorList>
    </citation>
    <scope>NUCLEOTIDE SEQUENCE [LARGE SCALE GENOMIC DNA]</scope>
    <source>
        <strain evidence="7 8">ATCC 34112</strain>
    </source>
</reference>
<feature type="region of interest" description="Disordered" evidence="4">
    <location>
        <begin position="891"/>
        <end position="930"/>
    </location>
</feature>
<comment type="caution">
    <text evidence="7">The sequence shown here is derived from an EMBL/GenBank/DDBJ whole genome shotgun (WGS) entry which is preliminary data.</text>
</comment>
<protein>
    <recommendedName>
        <fullName evidence="9">WW domain-containing protein</fullName>
    </recommendedName>
</protein>
<dbReference type="PANTHER" id="PTHR15377">
    <property type="entry name" value="TRANSCRIPTION ELONGATION REGULATOR 1"/>
    <property type="match status" value="1"/>
</dbReference>
<dbReference type="InterPro" id="IPR036020">
    <property type="entry name" value="WW_dom_sf"/>
</dbReference>
<feature type="region of interest" description="Disordered" evidence="4">
    <location>
        <begin position="367"/>
        <end position="560"/>
    </location>
</feature>
<feature type="region of interest" description="Disordered" evidence="4">
    <location>
        <begin position="276"/>
        <end position="332"/>
    </location>
</feature>
<dbReference type="GO" id="GO:0003712">
    <property type="term" value="F:transcription coregulator activity"/>
    <property type="evidence" value="ECO:0007669"/>
    <property type="project" value="TreeGrafter"/>
</dbReference>
<feature type="compositionally biased region" description="Pro residues" evidence="4">
    <location>
        <begin position="444"/>
        <end position="460"/>
    </location>
</feature>
<evidence type="ECO:0000313" key="7">
    <source>
        <dbReference type="EMBL" id="OQS00420.1"/>
    </source>
</evidence>
<dbReference type="InterPro" id="IPR001202">
    <property type="entry name" value="WW_dom"/>
</dbReference>
<keyword evidence="2" id="KW-0862">Zinc</keyword>
<sequence>MSDSESIASADETAEDNFFVYYEGFVRRKVGQKTLKPCQLQVQAGGRLLDVDRGYLYKLLHVHDWQIDKKIKNVDIENVGLRVDCQRDKYASVSDEENDDGKVTTLWLVLAKEQDRRQWKLFLNASMYPDSKEANQAMQYLEQQAQQEKIRQAEVDRKLRLANEQQEQEELQRAKSLRLKAKKEAKEKAAREPRDEWKAYTTEDGQVYYFNAKRQESSWENPAEPKPEPVIQKPPTTIERKKSKKKPKAEPKEEDQTVEIPPAIVEVPVEIVEKKVKKKKSVQFEGATQSEESKQDMANKLEKLLGAGPPPVKLTKESPEAAEAKEPDLDPTLSTAERLRLRRQERHDNMFTMEEDDTDALLRELDMKRQSVQQPEVKKEDNDPFSFPMDEWGDVEAQILGEVAHKDENDVPVAPAKVESEESEPEPVVEEKPKKKKKKKAPIVPTPPAMPPPQPEPIPQEKPKKSKKSKKPRKKVVLISSSSEEIVVVQPKVPKTKSSKKKATKVNILDDSSSANEPAVPSKKATKVAEPENVAQEVAESKPEEPQTLPNDPQAWSEHAAPDGRTYYYNQVTKTSVWQKPQELLQQHVVEEVPSVDEEPPIGYSLHFVHSHSIFIIARAIVNFDAKATSRSIEELIPPQVEVQDLSICPHCHSAKPSQRCIECATIYCDACASNEHLKYGSMLNHTMALLTVPFCQCCESASATQCCNECPKDQRNLCDSCSSFIHRKPPKHNHKRHPIMADGVPPATNSTPAAPNVPAPSAPQASVPVAPNPVAPPQQYPGQPQGIMYPGAFPMMPQAPVVMMMIPPMMMMPPQGFGPGAQNPYNPTPLQPFGPTNNQPQSEEAVYGPAPPPQNNSNIAASLPRCQVCGGWGIDLVQSNGRCHHCERTKDIAPKEIAPKESPPKLPSPFKPSTQLGDIDWDEDSDGWE</sequence>
<feature type="compositionally biased region" description="Low complexity" evidence="4">
    <location>
        <begin position="745"/>
        <end position="755"/>
    </location>
</feature>
<dbReference type="PROSITE" id="PS50119">
    <property type="entry name" value="ZF_BBOX"/>
    <property type="match status" value="1"/>
</dbReference>
<dbReference type="EMBL" id="JNBS01001702">
    <property type="protein sequence ID" value="OQS00420.1"/>
    <property type="molecule type" value="Genomic_DNA"/>
</dbReference>
<feature type="coiled-coil region" evidence="3">
    <location>
        <begin position="131"/>
        <end position="184"/>
    </location>
</feature>
<evidence type="ECO:0000256" key="2">
    <source>
        <dbReference type="PROSITE-ProRule" id="PRU00024"/>
    </source>
</evidence>
<keyword evidence="1" id="KW-0677">Repeat</keyword>
<feature type="compositionally biased region" description="Basic residues" evidence="4">
    <location>
        <begin position="730"/>
        <end position="739"/>
    </location>
</feature>
<accession>A0A1V9ZRL3</accession>
<dbReference type="PANTHER" id="PTHR15377:SF3">
    <property type="entry name" value="WW DOMAIN-CONTAINING PROTEIN"/>
    <property type="match status" value="1"/>
</dbReference>
<feature type="region of interest" description="Disordered" evidence="4">
    <location>
        <begin position="730"/>
        <end position="783"/>
    </location>
</feature>
<feature type="compositionally biased region" description="Acidic residues" evidence="4">
    <location>
        <begin position="920"/>
        <end position="930"/>
    </location>
</feature>
<dbReference type="InterPro" id="IPR045148">
    <property type="entry name" value="TCRG1-like"/>
</dbReference>
<evidence type="ECO:0000256" key="4">
    <source>
        <dbReference type="SAM" id="MobiDB-lite"/>
    </source>
</evidence>
<feature type="compositionally biased region" description="Basic and acidic residues" evidence="4">
    <location>
        <begin position="314"/>
        <end position="328"/>
    </location>
</feature>
<evidence type="ECO:0000256" key="1">
    <source>
        <dbReference type="ARBA" id="ARBA00022737"/>
    </source>
</evidence>
<evidence type="ECO:0000259" key="5">
    <source>
        <dbReference type="PROSITE" id="PS50020"/>
    </source>
</evidence>
<feature type="region of interest" description="Disordered" evidence="4">
    <location>
        <begin position="821"/>
        <end position="859"/>
    </location>
</feature>
<dbReference type="GO" id="GO:0008270">
    <property type="term" value="F:zinc ion binding"/>
    <property type="evidence" value="ECO:0007669"/>
    <property type="project" value="UniProtKB-KW"/>
</dbReference>
<dbReference type="CDD" id="cd00201">
    <property type="entry name" value="WW"/>
    <property type="match status" value="2"/>
</dbReference>
<gene>
    <name evidence="7" type="ORF">THRCLA_05957</name>
</gene>
<keyword evidence="2" id="KW-0863">Zinc-finger</keyword>
<proteinExistence type="predicted"/>
<keyword evidence="3" id="KW-0175">Coiled coil</keyword>
<feature type="compositionally biased region" description="Basic and acidic residues" evidence="4">
    <location>
        <begin position="291"/>
        <end position="303"/>
    </location>
</feature>
<keyword evidence="2" id="KW-0479">Metal-binding</keyword>
<dbReference type="Pfam" id="PF00397">
    <property type="entry name" value="WW"/>
    <property type="match status" value="2"/>
</dbReference>
<name>A0A1V9ZRL3_9STRA</name>
<dbReference type="GO" id="GO:0005634">
    <property type="term" value="C:nucleus"/>
    <property type="evidence" value="ECO:0007669"/>
    <property type="project" value="TreeGrafter"/>
</dbReference>
<feature type="compositionally biased region" description="Basic residues" evidence="4">
    <location>
        <begin position="464"/>
        <end position="476"/>
    </location>
</feature>
<organism evidence="7 8">
    <name type="scientific">Thraustotheca clavata</name>
    <dbReference type="NCBI Taxonomy" id="74557"/>
    <lineage>
        <taxon>Eukaryota</taxon>
        <taxon>Sar</taxon>
        <taxon>Stramenopiles</taxon>
        <taxon>Oomycota</taxon>
        <taxon>Saprolegniomycetes</taxon>
        <taxon>Saprolegniales</taxon>
        <taxon>Achlyaceae</taxon>
        <taxon>Thraustotheca</taxon>
    </lineage>
</organism>
<dbReference type="GO" id="GO:0070063">
    <property type="term" value="F:RNA polymerase binding"/>
    <property type="evidence" value="ECO:0007669"/>
    <property type="project" value="InterPro"/>
</dbReference>
<dbReference type="STRING" id="74557.A0A1V9ZRL3"/>
<dbReference type="InterPro" id="IPR000315">
    <property type="entry name" value="Znf_B-box"/>
</dbReference>
<evidence type="ECO:0000259" key="6">
    <source>
        <dbReference type="PROSITE" id="PS50119"/>
    </source>
</evidence>
<dbReference type="PROSITE" id="PS50020">
    <property type="entry name" value="WW_DOMAIN_2"/>
    <property type="match status" value="2"/>
</dbReference>
<feature type="compositionally biased region" description="Pro residues" evidence="4">
    <location>
        <begin position="771"/>
        <end position="780"/>
    </location>
</feature>
<evidence type="ECO:0000256" key="3">
    <source>
        <dbReference type="SAM" id="Coils"/>
    </source>
</evidence>
<dbReference type="SMART" id="SM00456">
    <property type="entry name" value="WW"/>
    <property type="match status" value="2"/>
</dbReference>
<feature type="domain" description="WW" evidence="5">
    <location>
        <begin position="550"/>
        <end position="583"/>
    </location>
</feature>
<feature type="compositionally biased region" description="Low complexity" evidence="4">
    <location>
        <begin position="477"/>
        <end position="493"/>
    </location>
</feature>
<dbReference type="CDD" id="cd19757">
    <property type="entry name" value="Bbox1"/>
    <property type="match status" value="2"/>
</dbReference>
<feature type="compositionally biased region" description="Basic residues" evidence="4">
    <location>
        <begin position="494"/>
        <end position="504"/>
    </location>
</feature>
<evidence type="ECO:0008006" key="9">
    <source>
        <dbReference type="Google" id="ProtNLM"/>
    </source>
</evidence>
<evidence type="ECO:0000313" key="8">
    <source>
        <dbReference type="Proteomes" id="UP000243217"/>
    </source>
</evidence>
<dbReference type="AlphaFoldDB" id="A0A1V9ZRL3"/>
<feature type="domain" description="WW" evidence="5">
    <location>
        <begin position="197"/>
        <end position="224"/>
    </location>
</feature>
<dbReference type="Proteomes" id="UP000243217">
    <property type="component" value="Unassembled WGS sequence"/>
</dbReference>
<feature type="domain" description="B box-type" evidence="6">
    <location>
        <begin position="644"/>
        <end position="691"/>
    </location>
</feature>
<dbReference type="PROSITE" id="PS01159">
    <property type="entry name" value="WW_DOMAIN_1"/>
    <property type="match status" value="1"/>
</dbReference>
<dbReference type="SUPFAM" id="SSF51045">
    <property type="entry name" value="WW domain"/>
    <property type="match status" value="2"/>
</dbReference>
<feature type="compositionally biased region" description="Basic and acidic residues" evidence="4">
    <location>
        <begin position="215"/>
        <end position="227"/>
    </location>
</feature>
<dbReference type="OrthoDB" id="187617at2759"/>
<keyword evidence="8" id="KW-1185">Reference proteome</keyword>
<dbReference type="Gene3D" id="2.20.70.10">
    <property type="match status" value="2"/>
</dbReference>
<feature type="region of interest" description="Disordered" evidence="4">
    <location>
        <begin position="215"/>
        <end position="259"/>
    </location>
</feature>
<feature type="compositionally biased region" description="Basic and acidic residues" evidence="4">
    <location>
        <begin position="891"/>
        <end position="904"/>
    </location>
</feature>